<proteinExistence type="predicted"/>
<sequence>MTTSEPGTDQALTGVKATLARDRDGGDVECTACAHRCVLSPGQRGVCRVRENVDGKLRLLTYGLVYDPTPGPPGTLDPIEKKPLYHFHPGTDVLSFGGAACNFRCAFCQNHHLAFADPETIELREVSPEAAVESALEQGAAGIAWTYNEPTIYAEYVRDGAKAATEAGLYTVMVSNGYFTEEFLAAVGPYLDAINIDVKGFREGPHLEYMGSRLQPTLDSVKRVHEQGIHIEVTYLVIPDLNDDPEEIRDFAEWVASIDSSIPVHFSRFHPDFEMQDRPPTPIERLEQAHEIAVESGLEFVYVGNVRDQRFNSTLCPDCGRTWIRRAGFDSTIVSDLEGQCACGRPIDIEI</sequence>
<dbReference type="Proteomes" id="UP000185608">
    <property type="component" value="Chromosome"/>
</dbReference>
<accession>A0A1D8S4E2</accession>
<reference evidence="8 10" key="1">
    <citation type="submission" date="2016-06" db="EMBL/GenBank/DDBJ databases">
        <title>Discovery of anaerobic lithoheterotrophic haloarchaeon capable of sulfur respiration by hydrogen and formate.</title>
        <authorList>
            <person name="Sorokin D.Y."/>
            <person name="Kublanov I.V."/>
            <person name="Roman P."/>
            <person name="Sinninghe Damste J.S."/>
            <person name="Golyshin P.N."/>
            <person name="Rojo D."/>
            <person name="Ciordia S."/>
            <person name="Mena Md.C."/>
            <person name="Ferrer M."/>
            <person name="Smedile F."/>
            <person name="Messina E."/>
            <person name="La Cono V."/>
            <person name="Yakimov M.M."/>
        </authorList>
    </citation>
    <scope>NUCLEOTIDE SEQUENCE [LARGE SCALE GENOMIC DNA]</scope>
    <source>
        <strain evidence="8 10">HTSR1</strain>
    </source>
</reference>
<organism evidence="8 10">
    <name type="scientific">Halodesulfurarchaeum formicicum</name>
    <dbReference type="NCBI Taxonomy" id="1873524"/>
    <lineage>
        <taxon>Archaea</taxon>
        <taxon>Methanobacteriati</taxon>
        <taxon>Methanobacteriota</taxon>
        <taxon>Stenosarchaea group</taxon>
        <taxon>Halobacteria</taxon>
        <taxon>Halobacteriales</taxon>
        <taxon>Halobacteriaceae</taxon>
        <taxon>Halodesulfurarchaeum</taxon>
    </lineage>
</organism>
<dbReference type="STRING" id="1873524.HSR6_1078"/>
<dbReference type="EMBL" id="CP016070">
    <property type="protein sequence ID" value="AOW80228.1"/>
    <property type="molecule type" value="Genomic_DNA"/>
</dbReference>
<protein>
    <submittedName>
        <fullName evidence="8">Radical SAM protein, pyruvate-formate lyase-activating enzyme-like</fullName>
    </submittedName>
</protein>
<feature type="binding site" evidence="6">
    <location>
        <position position="101"/>
    </location>
    <ligand>
        <name>[4Fe-4S] cluster</name>
        <dbReference type="ChEBI" id="CHEBI:49883"/>
        <note>4Fe-4S-S-AdoMet</note>
    </ligand>
</feature>
<evidence type="ECO:0000256" key="3">
    <source>
        <dbReference type="ARBA" id="ARBA00022723"/>
    </source>
</evidence>
<feature type="binding site" evidence="6">
    <location>
        <position position="105"/>
    </location>
    <ligand>
        <name>[4Fe-4S] cluster</name>
        <dbReference type="ChEBI" id="CHEBI:49883"/>
        <note>4Fe-4S-S-AdoMet</note>
    </ligand>
</feature>
<keyword evidence="11" id="KW-1185">Reference proteome</keyword>
<dbReference type="AlphaFoldDB" id="A0A1D8S4E2"/>
<keyword evidence="1" id="KW-0004">4Fe-4S</keyword>
<dbReference type="InterPro" id="IPR013785">
    <property type="entry name" value="Aldolase_TIM"/>
</dbReference>
<dbReference type="KEGG" id="halh:HTSR_1045"/>
<evidence type="ECO:0000313" key="10">
    <source>
        <dbReference type="Proteomes" id="UP000185608"/>
    </source>
</evidence>
<dbReference type="Proteomes" id="UP000186165">
    <property type="component" value="Chromosome"/>
</dbReference>
<reference evidence="11" key="2">
    <citation type="submission" date="2016-08" db="EMBL/GenBank/DDBJ databases">
        <title>Discovery of first anaerobic lithoheterotrophic haloarchae widely represented in hypersaline habitats.</title>
        <authorList>
            <person name="Sorokin D.Y."/>
            <person name="Kublanov I.V."/>
            <person name="Roman P."/>
            <person name="Sinninghe Damste J.S."/>
            <person name="Golyshin P.N."/>
            <person name="Rojo D."/>
            <person name="Ciordia S."/>
            <person name="Mena Md.C."/>
            <person name="Ferrer M."/>
            <person name="Smedile F."/>
            <person name="Messina E."/>
            <person name="La Cono V."/>
            <person name="Yakimov M.M."/>
        </authorList>
    </citation>
    <scope>NUCLEOTIDE SEQUENCE [LARGE SCALE GENOMIC DNA]</scope>
    <source>
        <strain evidence="11">HSR6</strain>
    </source>
</reference>
<evidence type="ECO:0000256" key="5">
    <source>
        <dbReference type="ARBA" id="ARBA00023014"/>
    </source>
</evidence>
<evidence type="ECO:0000313" key="8">
    <source>
        <dbReference type="EMBL" id="AOW80228.1"/>
    </source>
</evidence>
<dbReference type="OrthoDB" id="371936at2157"/>
<gene>
    <name evidence="9" type="ORF">HSR6_1078</name>
    <name evidence="8" type="ORF">HTSR_1045</name>
</gene>
<evidence type="ECO:0000256" key="6">
    <source>
        <dbReference type="PIRSR" id="PIRSR004869-50"/>
    </source>
</evidence>
<dbReference type="PIRSF" id="PIRSF004869">
    <property type="entry name" value="PflX_prd"/>
    <property type="match status" value="1"/>
</dbReference>
<dbReference type="InterPro" id="IPR058240">
    <property type="entry name" value="rSAM_sf"/>
</dbReference>
<dbReference type="GO" id="GO:0016829">
    <property type="term" value="F:lyase activity"/>
    <property type="evidence" value="ECO:0007669"/>
    <property type="project" value="UniProtKB-KW"/>
</dbReference>
<dbReference type="Gene3D" id="3.20.20.70">
    <property type="entry name" value="Aldolase class I"/>
    <property type="match status" value="1"/>
</dbReference>
<dbReference type="GeneID" id="30417602"/>
<evidence type="ECO:0000313" key="11">
    <source>
        <dbReference type="Proteomes" id="UP000186165"/>
    </source>
</evidence>
<dbReference type="PANTHER" id="PTHR30352">
    <property type="entry name" value="PYRUVATE FORMATE-LYASE-ACTIVATING ENZYME"/>
    <property type="match status" value="1"/>
</dbReference>
<keyword evidence="8" id="KW-0456">Lyase</keyword>
<feature type="domain" description="Radical SAM core" evidence="7">
    <location>
        <begin position="86"/>
        <end position="299"/>
    </location>
</feature>
<keyword evidence="3 6" id="KW-0479">Metal-binding</keyword>
<dbReference type="GO" id="GO:0051539">
    <property type="term" value="F:4 iron, 4 sulfur cluster binding"/>
    <property type="evidence" value="ECO:0007669"/>
    <property type="project" value="UniProtKB-KW"/>
</dbReference>
<dbReference type="SUPFAM" id="SSF102114">
    <property type="entry name" value="Radical SAM enzymes"/>
    <property type="match status" value="1"/>
</dbReference>
<dbReference type="PANTHER" id="PTHR30352:SF5">
    <property type="entry name" value="PYRUVATE FORMATE-LYASE 1-ACTIVATING ENZYME"/>
    <property type="match status" value="1"/>
</dbReference>
<dbReference type="RefSeq" id="WP_083258857.1">
    <property type="nucleotide sequence ID" value="NZ_CP016070.1"/>
</dbReference>
<evidence type="ECO:0000313" key="9">
    <source>
        <dbReference type="EMBL" id="APE95529.1"/>
    </source>
</evidence>
<keyword evidence="2 6" id="KW-0949">S-adenosyl-L-methionine</keyword>
<reference evidence="9" key="3">
    <citation type="journal article" date="2017" name="ISME J.">
        <title>Discovery of anaerobic lithoheterotrophic haloarchaea, ubiquitous in hypersaline habitats.</title>
        <authorList>
            <person name="Sorokin D.Y."/>
            <person name="Messina E."/>
            <person name="Smedile F."/>
            <person name="Roman P."/>
            <person name="Damste J.S.S."/>
            <person name="Ciordia S."/>
            <person name="Mena M.C."/>
            <person name="Ferrer M."/>
            <person name="Golyshin P.N."/>
            <person name="Kublanov I.V."/>
            <person name="Samarov N.I."/>
            <person name="Toshchakov S.V."/>
            <person name="La Cono V."/>
            <person name="Yakimov M.M."/>
        </authorList>
    </citation>
    <scope>NUCLEOTIDE SEQUENCE</scope>
    <source>
        <strain evidence="9">HSR6</strain>
    </source>
</reference>
<evidence type="ECO:0000256" key="2">
    <source>
        <dbReference type="ARBA" id="ARBA00022691"/>
    </source>
</evidence>
<feature type="binding site" evidence="6">
    <location>
        <position position="108"/>
    </location>
    <ligand>
        <name>[4Fe-4S] cluster</name>
        <dbReference type="ChEBI" id="CHEBI:49883"/>
        <note>4Fe-4S-S-AdoMet</note>
    </ligand>
</feature>
<dbReference type="InterPro" id="IPR027596">
    <property type="entry name" value="AmmeMemoSam_rS"/>
</dbReference>
<dbReference type="InterPro" id="IPR034457">
    <property type="entry name" value="Organic_radical-activating"/>
</dbReference>
<dbReference type="SFLD" id="SFLDG01101">
    <property type="entry name" value="Uncharacterised_Radical_SAM_Su"/>
    <property type="match status" value="1"/>
</dbReference>
<dbReference type="InterPro" id="IPR007197">
    <property type="entry name" value="rSAM"/>
</dbReference>
<dbReference type="PATRIC" id="fig|1855411.3.peg.1047"/>
<accession>A0A1J1AD79</accession>
<evidence type="ECO:0000256" key="1">
    <source>
        <dbReference type="ARBA" id="ARBA00022485"/>
    </source>
</evidence>
<keyword evidence="4 6" id="KW-0408">Iron</keyword>
<dbReference type="CDD" id="cd01335">
    <property type="entry name" value="Radical_SAM"/>
    <property type="match status" value="1"/>
</dbReference>
<dbReference type="Pfam" id="PF04055">
    <property type="entry name" value="Radical_SAM"/>
    <property type="match status" value="1"/>
</dbReference>
<dbReference type="EMBL" id="CP016804">
    <property type="protein sequence ID" value="APE95529.1"/>
    <property type="molecule type" value="Genomic_DNA"/>
</dbReference>
<keyword evidence="5 6" id="KW-0411">Iron-sulfur</keyword>
<dbReference type="NCBIfam" id="TIGR04337">
    <property type="entry name" value="AmmeMemoSam_rS"/>
    <property type="match status" value="1"/>
</dbReference>
<keyword evidence="8" id="KW-0670">Pyruvate</keyword>
<evidence type="ECO:0000256" key="4">
    <source>
        <dbReference type="ARBA" id="ARBA00023004"/>
    </source>
</evidence>
<dbReference type="GO" id="GO:0046872">
    <property type="term" value="F:metal ion binding"/>
    <property type="evidence" value="ECO:0007669"/>
    <property type="project" value="UniProtKB-KW"/>
</dbReference>
<evidence type="ECO:0000259" key="7">
    <source>
        <dbReference type="PROSITE" id="PS51918"/>
    </source>
</evidence>
<comment type="cofactor">
    <cofactor evidence="6">
        <name>[4Fe-4S] cluster</name>
        <dbReference type="ChEBI" id="CHEBI:49883"/>
    </cofactor>
    <text evidence="6">Binds 1 [4Fe-4S] cluster. The cluster is coordinated with 3 cysteines and an exchangeable S-adenosyl-L-methionine.</text>
</comment>
<dbReference type="PROSITE" id="PS51918">
    <property type="entry name" value="RADICAL_SAM"/>
    <property type="match status" value="1"/>
</dbReference>
<name>A0A1D8S4E2_9EURY</name>
<dbReference type="KEGG" id="hhsr:HSR6_1078"/>
<dbReference type="InterPro" id="IPR016431">
    <property type="entry name" value="Pyrv-formate_lyase-activ_prd"/>
</dbReference>
<dbReference type="SFLD" id="SFLDS00029">
    <property type="entry name" value="Radical_SAM"/>
    <property type="match status" value="1"/>
</dbReference>